<dbReference type="InterPro" id="IPR007411">
    <property type="entry name" value="EpmC"/>
</dbReference>
<dbReference type="RefSeq" id="WP_380695311.1">
    <property type="nucleotide sequence ID" value="NZ_JBHRYR010000003.1"/>
</dbReference>
<dbReference type="GO" id="GO:0003746">
    <property type="term" value="F:translation elongation factor activity"/>
    <property type="evidence" value="ECO:0007669"/>
    <property type="project" value="UniProtKB-KW"/>
</dbReference>
<gene>
    <name evidence="1" type="ORF">ACFOOG_08045</name>
</gene>
<protein>
    <submittedName>
        <fullName evidence="1">Elongation factor P hydroxylase</fullName>
    </submittedName>
</protein>
<dbReference type="EMBL" id="JBHRYR010000003">
    <property type="protein sequence ID" value="MFC3852781.1"/>
    <property type="molecule type" value="Genomic_DNA"/>
</dbReference>
<reference evidence="2" key="1">
    <citation type="journal article" date="2019" name="Int. J. Syst. Evol. Microbiol.">
        <title>The Global Catalogue of Microorganisms (GCM) 10K type strain sequencing project: providing services to taxonomists for standard genome sequencing and annotation.</title>
        <authorList>
            <consortium name="The Broad Institute Genomics Platform"/>
            <consortium name="The Broad Institute Genome Sequencing Center for Infectious Disease"/>
            <person name="Wu L."/>
            <person name="Ma J."/>
        </authorList>
    </citation>
    <scope>NUCLEOTIDE SEQUENCE [LARGE SCALE GENOMIC DNA]</scope>
    <source>
        <strain evidence="2">IBRC 10765</strain>
    </source>
</reference>
<name>A0ABV7ZZH9_9GAMM</name>
<evidence type="ECO:0000313" key="2">
    <source>
        <dbReference type="Proteomes" id="UP001595617"/>
    </source>
</evidence>
<sequence>MTAQQHTYQDLIKIFNALFLPSLNTELVAGDAEPVYLPASSEYPHHRLVFAHGFYSSALHEIGHWCLAGPERRLLEDFGYWYKPDGRTETEQAEFERVEVKPQANEWILSVSAGHKFHFSADNLSTGLGASDTFKQTVQARVFALFDQGFPERLRLLSNALRAHYQQPPLSREAFRLA</sequence>
<dbReference type="Proteomes" id="UP001595617">
    <property type="component" value="Unassembled WGS sequence"/>
</dbReference>
<keyword evidence="1" id="KW-0251">Elongation factor</keyword>
<accession>A0ABV7ZZH9</accession>
<comment type="caution">
    <text evidence="1">The sequence shown here is derived from an EMBL/GenBank/DDBJ whole genome shotgun (WGS) entry which is preliminary data.</text>
</comment>
<dbReference type="Pfam" id="PF04315">
    <property type="entry name" value="EpmC"/>
    <property type="match status" value="1"/>
</dbReference>
<proteinExistence type="predicted"/>
<organism evidence="1 2">
    <name type="scientific">Saccharospirillum mangrovi</name>
    <dbReference type="NCBI Taxonomy" id="2161747"/>
    <lineage>
        <taxon>Bacteria</taxon>
        <taxon>Pseudomonadati</taxon>
        <taxon>Pseudomonadota</taxon>
        <taxon>Gammaproteobacteria</taxon>
        <taxon>Oceanospirillales</taxon>
        <taxon>Saccharospirillaceae</taxon>
        <taxon>Saccharospirillum</taxon>
    </lineage>
</organism>
<keyword evidence="2" id="KW-1185">Reference proteome</keyword>
<keyword evidence="1" id="KW-0648">Protein biosynthesis</keyword>
<evidence type="ECO:0000313" key="1">
    <source>
        <dbReference type="EMBL" id="MFC3852781.1"/>
    </source>
</evidence>